<organism evidence="2 3">
    <name type="scientific">Corchorus olitorius</name>
    <dbReference type="NCBI Taxonomy" id="93759"/>
    <lineage>
        <taxon>Eukaryota</taxon>
        <taxon>Viridiplantae</taxon>
        <taxon>Streptophyta</taxon>
        <taxon>Embryophyta</taxon>
        <taxon>Tracheophyta</taxon>
        <taxon>Spermatophyta</taxon>
        <taxon>Magnoliopsida</taxon>
        <taxon>eudicotyledons</taxon>
        <taxon>Gunneridae</taxon>
        <taxon>Pentapetalae</taxon>
        <taxon>rosids</taxon>
        <taxon>malvids</taxon>
        <taxon>Malvales</taxon>
        <taxon>Malvaceae</taxon>
        <taxon>Grewioideae</taxon>
        <taxon>Apeibeae</taxon>
        <taxon>Corchorus</taxon>
    </lineage>
</organism>
<name>A0A1R3KQB7_9ROSI</name>
<dbReference type="EMBL" id="AWUE01012394">
    <property type="protein sequence ID" value="OMP09271.1"/>
    <property type="molecule type" value="Genomic_DNA"/>
</dbReference>
<dbReference type="AlphaFoldDB" id="A0A1R3KQB7"/>
<evidence type="ECO:0000313" key="2">
    <source>
        <dbReference type="EMBL" id="OMP09271.1"/>
    </source>
</evidence>
<evidence type="ECO:0000313" key="3">
    <source>
        <dbReference type="Proteomes" id="UP000187203"/>
    </source>
</evidence>
<dbReference type="Proteomes" id="UP000187203">
    <property type="component" value="Unassembled WGS sequence"/>
</dbReference>
<protein>
    <submittedName>
        <fullName evidence="2">Uncharacterized protein</fullName>
    </submittedName>
</protein>
<proteinExistence type="predicted"/>
<feature type="region of interest" description="Disordered" evidence="1">
    <location>
        <begin position="1"/>
        <end position="61"/>
    </location>
</feature>
<accession>A0A1R3KQB7</accession>
<feature type="compositionally biased region" description="Polar residues" evidence="1">
    <location>
        <begin position="32"/>
        <end position="61"/>
    </location>
</feature>
<reference evidence="3" key="1">
    <citation type="submission" date="2013-09" db="EMBL/GenBank/DDBJ databases">
        <title>Corchorus olitorius genome sequencing.</title>
        <authorList>
            <person name="Alam M."/>
            <person name="Haque M.S."/>
            <person name="Islam M.S."/>
            <person name="Emdad E.M."/>
            <person name="Islam M.M."/>
            <person name="Ahmed B."/>
            <person name="Halim A."/>
            <person name="Hossen Q.M.M."/>
            <person name="Hossain M.Z."/>
            <person name="Ahmed R."/>
            <person name="Khan M.M."/>
            <person name="Islam R."/>
            <person name="Rashid M.M."/>
            <person name="Khan S.A."/>
            <person name="Rahman M.S."/>
            <person name="Alam M."/>
            <person name="Yahiya A.S."/>
            <person name="Khan M.S."/>
            <person name="Azam M.S."/>
            <person name="Haque T."/>
            <person name="Lashkar M.Z.H."/>
            <person name="Akhand A.I."/>
            <person name="Morshed G."/>
            <person name="Roy S."/>
            <person name="Uddin K.S."/>
            <person name="Rabeya T."/>
            <person name="Hossain A.S."/>
            <person name="Chowdhury A."/>
            <person name="Snigdha A.R."/>
            <person name="Mortoza M.S."/>
            <person name="Matin S.A."/>
            <person name="Hoque S.M.E."/>
            <person name="Islam M.K."/>
            <person name="Roy D.K."/>
            <person name="Haider R."/>
            <person name="Moosa M.M."/>
            <person name="Elias S.M."/>
            <person name="Hasan A.M."/>
            <person name="Jahan S."/>
            <person name="Shafiuddin M."/>
            <person name="Mahmood N."/>
            <person name="Shommy N.S."/>
        </authorList>
    </citation>
    <scope>NUCLEOTIDE SEQUENCE [LARGE SCALE GENOMIC DNA]</scope>
    <source>
        <strain evidence="3">cv. O-4</strain>
    </source>
</reference>
<keyword evidence="3" id="KW-1185">Reference proteome</keyword>
<sequence>MTENDVKDQPIMGESKGSMLHGVEDECRSAQRMGQSSLWESKVSTSNHVGGQADNSQDEVQMSTCTDLTQAADSTQVSDGHTGEVVESNFTFCTKRKEQVVTDSLNKRTNSKKGRFVVAGINRRLIQLQRTPTVEHVQTIMWSWPF</sequence>
<comment type="caution">
    <text evidence="2">The sequence shown here is derived from an EMBL/GenBank/DDBJ whole genome shotgun (WGS) entry which is preliminary data.</text>
</comment>
<gene>
    <name evidence="2" type="ORF">COLO4_05643</name>
</gene>
<evidence type="ECO:0000256" key="1">
    <source>
        <dbReference type="SAM" id="MobiDB-lite"/>
    </source>
</evidence>